<proteinExistence type="predicted"/>
<dbReference type="EMBL" id="LAPV01000153">
    <property type="protein sequence ID" value="KKC31792.1"/>
    <property type="molecule type" value="Genomic_DNA"/>
</dbReference>
<evidence type="ECO:0000313" key="3">
    <source>
        <dbReference type="Proteomes" id="UP000033519"/>
    </source>
</evidence>
<dbReference type="Proteomes" id="UP000182258">
    <property type="component" value="Unassembled WGS sequence"/>
</dbReference>
<evidence type="ECO:0000313" key="1">
    <source>
        <dbReference type="EMBL" id="KKC31792.1"/>
    </source>
</evidence>
<reference evidence="1 3" key="1">
    <citation type="submission" date="2015-03" db="EMBL/GenBank/DDBJ databases">
        <authorList>
            <person name="Lepp D."/>
            <person name="Hassan Y.I."/>
            <person name="Li X.-Z."/>
            <person name="Zhou T."/>
        </authorList>
    </citation>
    <scope>NUCLEOTIDE SEQUENCE [LARGE SCALE GENOMIC DNA]</scope>
    <source>
        <strain evidence="1 3">Cr7-05</strain>
    </source>
</reference>
<accession>A0A0F5PSX4</accession>
<protein>
    <submittedName>
        <fullName evidence="2">Uncharacterized protein</fullName>
    </submittedName>
</protein>
<reference evidence="2 4" key="2">
    <citation type="submission" date="2016-10" db="EMBL/GenBank/DDBJ databases">
        <authorList>
            <person name="de Groot N.N."/>
        </authorList>
    </citation>
    <scope>NUCLEOTIDE SEQUENCE [LARGE SCALE GENOMIC DNA]</scope>
    <source>
        <strain evidence="2 4">CGMCC 1.10210</strain>
    </source>
</reference>
<gene>
    <name evidence="2" type="ORF">SAMN04488059_11169</name>
    <name evidence="1" type="ORF">WH91_17350</name>
</gene>
<evidence type="ECO:0000313" key="2">
    <source>
        <dbReference type="EMBL" id="SFC79227.1"/>
    </source>
</evidence>
<dbReference type="OrthoDB" id="7220707at2"/>
<keyword evidence="3" id="KW-1185">Reference proteome</keyword>
<dbReference type="RefSeq" id="WP_046172257.1">
    <property type="nucleotide sequence ID" value="NZ_FOMB01000011.1"/>
</dbReference>
<sequence>MTTAYLVQGFKQKGAKLIADVVKPCKTEEAAIATAERLGPMRAGVVAFSQEVDIETDTYDRPIVLLEIGKLPPGLFE</sequence>
<dbReference type="AlphaFoldDB" id="A0A0F5PSX4"/>
<dbReference type="EMBL" id="FOMB01000011">
    <property type="protein sequence ID" value="SFC79227.1"/>
    <property type="molecule type" value="Genomic_DNA"/>
</dbReference>
<evidence type="ECO:0000313" key="4">
    <source>
        <dbReference type="Proteomes" id="UP000182258"/>
    </source>
</evidence>
<organism evidence="2 4">
    <name type="scientific">Devosia psychrophila</name>
    <dbReference type="NCBI Taxonomy" id="728005"/>
    <lineage>
        <taxon>Bacteria</taxon>
        <taxon>Pseudomonadati</taxon>
        <taxon>Pseudomonadota</taxon>
        <taxon>Alphaproteobacteria</taxon>
        <taxon>Hyphomicrobiales</taxon>
        <taxon>Devosiaceae</taxon>
        <taxon>Devosia</taxon>
    </lineage>
</organism>
<dbReference type="Proteomes" id="UP000033519">
    <property type="component" value="Unassembled WGS sequence"/>
</dbReference>
<name>A0A0F5PSX4_9HYPH</name>
<dbReference type="STRING" id="728005.SAMN04488059_11169"/>
<dbReference type="PATRIC" id="fig|728005.3.peg.1691"/>